<dbReference type="EMBL" id="CP006918">
    <property type="protein sequence ID" value="AHM78904.1"/>
    <property type="molecule type" value="Genomic_DNA"/>
</dbReference>
<organism evidence="1 2">
    <name type="scientific">Klebsiella pneumoniae 30684/NJST258_2</name>
    <dbReference type="NCBI Taxonomy" id="1420013"/>
    <lineage>
        <taxon>Bacteria</taxon>
        <taxon>Pseudomonadati</taxon>
        <taxon>Pseudomonadota</taxon>
        <taxon>Gammaproteobacteria</taxon>
        <taxon>Enterobacterales</taxon>
        <taxon>Enterobacteriaceae</taxon>
        <taxon>Klebsiella/Raoultella group</taxon>
        <taxon>Klebsiella</taxon>
        <taxon>Klebsiella pneumoniae complex</taxon>
    </lineage>
</organism>
<accession>W8UG59</accession>
<dbReference type="KEGG" id="kps:KPNJ2_02124"/>
<protein>
    <submittedName>
        <fullName evidence="1">Uncharacterized protein</fullName>
    </submittedName>
</protein>
<dbReference type="HOGENOM" id="CLU_3396991_0_0_6"/>
<proteinExistence type="predicted"/>
<reference evidence="1 2" key="1">
    <citation type="journal article" date="2014" name="Proc. Natl. Acad. Sci. U.S.A.">
        <title>Molecular dissection of the evolution of carbapenem-resistant multilocus sequence type 258 Klebsiella pneumoniae.</title>
        <authorList>
            <person name="Deleo F.R."/>
            <person name="Chen L."/>
            <person name="Porcella S.F."/>
            <person name="Martens C.A."/>
            <person name="Kobayashi S.D."/>
            <person name="Porter A.R."/>
            <person name="Chavda K.D."/>
            <person name="Jacobs M.R."/>
            <person name="Mathema B."/>
            <person name="Olsen R.J."/>
            <person name="Bonomo R.A."/>
            <person name="Musser J.M."/>
            <person name="Kreiswirth B.N."/>
        </authorList>
    </citation>
    <scope>NUCLEOTIDE SEQUENCE [LARGE SCALE GENOMIC DNA]</scope>
    <source>
        <strain evidence="1">30684/NJST258_2</strain>
    </source>
</reference>
<name>W8UG59_KLEPN</name>
<evidence type="ECO:0000313" key="2">
    <source>
        <dbReference type="Proteomes" id="UP000019586"/>
    </source>
</evidence>
<dbReference type="AlphaFoldDB" id="W8UG59"/>
<dbReference type="Proteomes" id="UP000019586">
    <property type="component" value="Chromosome"/>
</dbReference>
<sequence length="31" mass="3543">MVPVIIEEVSIIFLFYSAVMTIKNQFTGRPV</sequence>
<evidence type="ECO:0000313" key="1">
    <source>
        <dbReference type="EMBL" id="AHM78904.1"/>
    </source>
</evidence>
<gene>
    <name evidence="1" type="ORF">KPNJ2_02124</name>
</gene>